<organism evidence="2 3">
    <name type="scientific">Brassica cretica</name>
    <name type="common">Mustard</name>
    <dbReference type="NCBI Taxonomy" id="69181"/>
    <lineage>
        <taxon>Eukaryota</taxon>
        <taxon>Viridiplantae</taxon>
        <taxon>Streptophyta</taxon>
        <taxon>Embryophyta</taxon>
        <taxon>Tracheophyta</taxon>
        <taxon>Spermatophyta</taxon>
        <taxon>Magnoliopsida</taxon>
        <taxon>eudicotyledons</taxon>
        <taxon>Gunneridae</taxon>
        <taxon>Pentapetalae</taxon>
        <taxon>rosids</taxon>
        <taxon>malvids</taxon>
        <taxon>Brassicales</taxon>
        <taxon>Brassicaceae</taxon>
        <taxon>Brassiceae</taxon>
        <taxon>Brassica</taxon>
    </lineage>
</organism>
<dbReference type="Proteomes" id="UP000712600">
    <property type="component" value="Unassembled WGS sequence"/>
</dbReference>
<feature type="transmembrane region" description="Helical" evidence="1">
    <location>
        <begin position="29"/>
        <end position="47"/>
    </location>
</feature>
<reference evidence="2" key="1">
    <citation type="submission" date="2019-12" db="EMBL/GenBank/DDBJ databases">
        <title>Genome sequencing and annotation of Brassica cretica.</title>
        <authorList>
            <person name="Studholme D.J."/>
            <person name="Sarris P."/>
        </authorList>
    </citation>
    <scope>NUCLEOTIDE SEQUENCE</scope>
    <source>
        <strain evidence="2">PFS-109/04</strain>
        <tissue evidence="2">Leaf</tissue>
    </source>
</reference>
<comment type="caution">
    <text evidence="2">The sequence shown here is derived from an EMBL/GenBank/DDBJ whole genome shotgun (WGS) entry which is preliminary data.</text>
</comment>
<evidence type="ECO:0000313" key="3">
    <source>
        <dbReference type="Proteomes" id="UP000712600"/>
    </source>
</evidence>
<evidence type="ECO:0000256" key="1">
    <source>
        <dbReference type="SAM" id="Phobius"/>
    </source>
</evidence>
<dbReference type="EMBL" id="QGKX02002183">
    <property type="protein sequence ID" value="KAF3490224.1"/>
    <property type="molecule type" value="Genomic_DNA"/>
</dbReference>
<protein>
    <submittedName>
        <fullName evidence="2">Uncharacterized protein</fullName>
    </submittedName>
</protein>
<keyword evidence="1" id="KW-0812">Transmembrane</keyword>
<name>A0A8S9NCQ0_BRACR</name>
<dbReference type="AlphaFoldDB" id="A0A8S9NCQ0"/>
<accession>A0A8S9NCQ0</accession>
<proteinExistence type="predicted"/>
<sequence length="93" mass="10322">MGLRFHRSVRCFLVGFRIRFAFFHVVESAWGGLLARFLLLAVLRAWFSSRSSGLLRKARGSSPPEFGAARLLEFADHRVASGSSFCSSTAIIT</sequence>
<keyword evidence="1" id="KW-0472">Membrane</keyword>
<evidence type="ECO:0000313" key="2">
    <source>
        <dbReference type="EMBL" id="KAF3490224.1"/>
    </source>
</evidence>
<gene>
    <name evidence="2" type="ORF">F2Q69_00053301</name>
</gene>
<keyword evidence="1" id="KW-1133">Transmembrane helix</keyword>